<dbReference type="InterPro" id="IPR045103">
    <property type="entry name" value="RNF5/RNF185-like"/>
</dbReference>
<dbReference type="SUPFAM" id="SSF57850">
    <property type="entry name" value="RING/U-box"/>
    <property type="match status" value="1"/>
</dbReference>
<comment type="subcellular location">
    <subcellularLocation>
        <location evidence="2">Endomembrane system</location>
    </subcellularLocation>
</comment>
<dbReference type="VEuPathDB" id="FungiDB:BDEG_23824"/>
<keyword evidence="8" id="KW-0833">Ubl conjugation pathway</keyword>
<sequence>MEDSVHTAQNMDVLDHTEPSHIVSDIPSQTKQTCHVTSTETTLLESANDNMEDVGQSSQAAALPSTTSYSFTATSLRQRHVPLRESILPDTRNHGVGMNSNAYPSQSTSPVRPSNSTEPLSETKPDQNDQDADQGGLFECNICLDMASDPVVTLCGHLFCWSCLHQWLSSRLSASNTCPVCKAGVDRDKVIPIYVRGREPKDPRVSKEVPNRPPGQRTEPVSNNPWDFGGFFGPGRVNFGNTQLGFGMMPFGIQFSFGQGINNHNFHAGPQGVNQGGALDHSQRLQAFVSRLFLMIATLVLISIILY</sequence>
<feature type="region of interest" description="Disordered" evidence="12">
    <location>
        <begin position="199"/>
        <end position="223"/>
    </location>
</feature>
<dbReference type="Proteomes" id="UP000077115">
    <property type="component" value="Unassembled WGS sequence"/>
</dbReference>
<feature type="domain" description="RING-type" evidence="14">
    <location>
        <begin position="140"/>
        <end position="182"/>
    </location>
</feature>
<evidence type="ECO:0000256" key="1">
    <source>
        <dbReference type="ARBA" id="ARBA00000900"/>
    </source>
</evidence>
<evidence type="ECO:0000256" key="4">
    <source>
        <dbReference type="ARBA" id="ARBA00012483"/>
    </source>
</evidence>
<protein>
    <recommendedName>
        <fullName evidence="4">RING-type E3 ubiquitin transferase</fullName>
        <ecNumber evidence="4">2.3.2.27</ecNumber>
    </recommendedName>
</protein>
<evidence type="ECO:0000259" key="14">
    <source>
        <dbReference type="PROSITE" id="PS50089"/>
    </source>
</evidence>
<dbReference type="GO" id="GO:0061630">
    <property type="term" value="F:ubiquitin protein ligase activity"/>
    <property type="evidence" value="ECO:0007669"/>
    <property type="project" value="UniProtKB-EC"/>
</dbReference>
<evidence type="ECO:0000256" key="3">
    <source>
        <dbReference type="ARBA" id="ARBA00004906"/>
    </source>
</evidence>
<keyword evidence="6" id="KW-0479">Metal-binding</keyword>
<evidence type="ECO:0000313" key="16">
    <source>
        <dbReference type="Proteomes" id="UP000077115"/>
    </source>
</evidence>
<dbReference type="AlphaFoldDB" id="A0A177WK04"/>
<evidence type="ECO:0000256" key="8">
    <source>
        <dbReference type="ARBA" id="ARBA00022786"/>
    </source>
</evidence>
<dbReference type="InterPro" id="IPR017907">
    <property type="entry name" value="Znf_RING_CS"/>
</dbReference>
<dbReference type="PROSITE" id="PS00518">
    <property type="entry name" value="ZF_RING_1"/>
    <property type="match status" value="1"/>
</dbReference>
<dbReference type="InterPro" id="IPR018957">
    <property type="entry name" value="Znf_C3HC4_RING-type"/>
</dbReference>
<keyword evidence="7 11" id="KW-0863">Zinc-finger</keyword>
<dbReference type="GO" id="GO:0005783">
    <property type="term" value="C:endoplasmic reticulum"/>
    <property type="evidence" value="ECO:0007669"/>
    <property type="project" value="InterPro"/>
</dbReference>
<evidence type="ECO:0000256" key="13">
    <source>
        <dbReference type="SAM" id="Phobius"/>
    </source>
</evidence>
<dbReference type="EMBL" id="DS022303">
    <property type="protein sequence ID" value="OAJ40045.1"/>
    <property type="molecule type" value="Genomic_DNA"/>
</dbReference>
<evidence type="ECO:0000256" key="5">
    <source>
        <dbReference type="ARBA" id="ARBA00022679"/>
    </source>
</evidence>
<evidence type="ECO:0000256" key="2">
    <source>
        <dbReference type="ARBA" id="ARBA00004308"/>
    </source>
</evidence>
<dbReference type="STRING" id="403673.A0A177WK04"/>
<dbReference type="eggNOG" id="KOG0823">
    <property type="taxonomic scope" value="Eukaryota"/>
</dbReference>
<keyword evidence="10 13" id="KW-0472">Membrane</keyword>
<dbReference type="FunFam" id="3.30.40.10:FF:000062">
    <property type="entry name" value="E3 ubiquitin-protein ligase RNF185"/>
    <property type="match status" value="1"/>
</dbReference>
<gene>
    <name evidence="15" type="ORF">BDEG_23824</name>
</gene>
<comment type="pathway">
    <text evidence="3">Protein modification; protein ubiquitination.</text>
</comment>
<reference evidence="15 16" key="1">
    <citation type="submission" date="2006-10" db="EMBL/GenBank/DDBJ databases">
        <title>The Genome Sequence of Batrachochytrium dendrobatidis JEL423.</title>
        <authorList>
            <consortium name="The Broad Institute Genome Sequencing Platform"/>
            <person name="Birren B."/>
            <person name="Lander E."/>
            <person name="Galagan J."/>
            <person name="Cuomo C."/>
            <person name="Devon K."/>
            <person name="Jaffe D."/>
            <person name="Butler J."/>
            <person name="Alvarez P."/>
            <person name="Gnerre S."/>
            <person name="Grabherr M."/>
            <person name="Kleber M."/>
            <person name="Mauceli E."/>
            <person name="Brockman W."/>
            <person name="Young S."/>
            <person name="LaButti K."/>
            <person name="Sykes S."/>
            <person name="DeCaprio D."/>
            <person name="Crawford M."/>
            <person name="Koehrsen M."/>
            <person name="Engels R."/>
            <person name="Montgomery P."/>
            <person name="Pearson M."/>
            <person name="Howarth C."/>
            <person name="Larson L."/>
            <person name="White J."/>
            <person name="O'Leary S."/>
            <person name="Kodira C."/>
            <person name="Zeng Q."/>
            <person name="Yandava C."/>
            <person name="Alvarado L."/>
            <person name="Longcore J."/>
            <person name="James T."/>
        </authorList>
    </citation>
    <scope>NUCLEOTIDE SEQUENCE [LARGE SCALE GENOMIC DNA]</scope>
    <source>
        <strain evidence="15 16">JEL423</strain>
    </source>
</reference>
<keyword evidence="5" id="KW-0808">Transferase</keyword>
<comment type="catalytic activity">
    <reaction evidence="1">
        <text>S-ubiquitinyl-[E2 ubiquitin-conjugating enzyme]-L-cysteine + [acceptor protein]-L-lysine = [E2 ubiquitin-conjugating enzyme]-L-cysteine + N(6)-ubiquitinyl-[acceptor protein]-L-lysine.</text>
        <dbReference type="EC" id="2.3.2.27"/>
    </reaction>
</comment>
<keyword evidence="9" id="KW-0862">Zinc</keyword>
<reference evidence="15 16" key="2">
    <citation type="submission" date="2016-05" db="EMBL/GenBank/DDBJ databases">
        <title>Lineage-specific infection strategies underlie the spectrum of fungal disease in amphibians.</title>
        <authorList>
            <person name="Cuomo C.A."/>
            <person name="Farrer R.A."/>
            <person name="James T."/>
            <person name="Longcore J."/>
            <person name="Birren B."/>
        </authorList>
    </citation>
    <scope>NUCLEOTIDE SEQUENCE [LARGE SCALE GENOMIC DNA]</scope>
    <source>
        <strain evidence="15 16">JEL423</strain>
    </source>
</reference>
<name>A0A177WK04_BATDL</name>
<evidence type="ECO:0000256" key="11">
    <source>
        <dbReference type="PROSITE-ProRule" id="PRU00175"/>
    </source>
</evidence>
<dbReference type="GO" id="GO:0006511">
    <property type="term" value="P:ubiquitin-dependent protein catabolic process"/>
    <property type="evidence" value="ECO:0007669"/>
    <property type="project" value="InterPro"/>
</dbReference>
<keyword evidence="13" id="KW-1133">Transmembrane helix</keyword>
<dbReference type="UniPathway" id="UPA00143"/>
<dbReference type="Gene3D" id="3.30.40.10">
    <property type="entry name" value="Zinc/RING finger domain, C3HC4 (zinc finger)"/>
    <property type="match status" value="1"/>
</dbReference>
<organism evidence="15 16">
    <name type="scientific">Batrachochytrium dendrobatidis (strain JEL423)</name>
    <dbReference type="NCBI Taxonomy" id="403673"/>
    <lineage>
        <taxon>Eukaryota</taxon>
        <taxon>Fungi</taxon>
        <taxon>Fungi incertae sedis</taxon>
        <taxon>Chytridiomycota</taxon>
        <taxon>Chytridiomycota incertae sedis</taxon>
        <taxon>Chytridiomycetes</taxon>
        <taxon>Rhizophydiales</taxon>
        <taxon>Rhizophydiales incertae sedis</taxon>
        <taxon>Batrachochytrium</taxon>
    </lineage>
</organism>
<feature type="compositionally biased region" description="Polar residues" evidence="12">
    <location>
        <begin position="98"/>
        <end position="120"/>
    </location>
</feature>
<dbReference type="OrthoDB" id="6270329at2759"/>
<dbReference type="InterPro" id="IPR013083">
    <property type="entry name" value="Znf_RING/FYVE/PHD"/>
</dbReference>
<feature type="compositionally biased region" description="Basic and acidic residues" evidence="12">
    <location>
        <begin position="199"/>
        <end position="210"/>
    </location>
</feature>
<keyword evidence="13" id="KW-0812">Transmembrane</keyword>
<evidence type="ECO:0000256" key="10">
    <source>
        <dbReference type="ARBA" id="ARBA00023136"/>
    </source>
</evidence>
<feature type="transmembrane region" description="Helical" evidence="13">
    <location>
        <begin position="288"/>
        <end position="306"/>
    </location>
</feature>
<evidence type="ECO:0000256" key="6">
    <source>
        <dbReference type="ARBA" id="ARBA00022723"/>
    </source>
</evidence>
<evidence type="ECO:0000256" key="9">
    <source>
        <dbReference type="ARBA" id="ARBA00022833"/>
    </source>
</evidence>
<dbReference type="InterPro" id="IPR001841">
    <property type="entry name" value="Znf_RING"/>
</dbReference>
<dbReference type="PANTHER" id="PTHR12313">
    <property type="entry name" value="E3 UBIQUITIN-PROTEIN LIGASE RNF5-RELATED"/>
    <property type="match status" value="1"/>
</dbReference>
<feature type="region of interest" description="Disordered" evidence="12">
    <location>
        <begin position="85"/>
        <end position="132"/>
    </location>
</feature>
<dbReference type="EC" id="2.3.2.27" evidence="4"/>
<dbReference type="GO" id="GO:0016567">
    <property type="term" value="P:protein ubiquitination"/>
    <property type="evidence" value="ECO:0007669"/>
    <property type="project" value="UniProtKB-UniPathway"/>
</dbReference>
<dbReference type="PROSITE" id="PS50089">
    <property type="entry name" value="ZF_RING_2"/>
    <property type="match status" value="1"/>
</dbReference>
<dbReference type="SMART" id="SM00184">
    <property type="entry name" value="RING"/>
    <property type="match status" value="1"/>
</dbReference>
<proteinExistence type="predicted"/>
<evidence type="ECO:0000256" key="7">
    <source>
        <dbReference type="ARBA" id="ARBA00022771"/>
    </source>
</evidence>
<evidence type="ECO:0000256" key="12">
    <source>
        <dbReference type="SAM" id="MobiDB-lite"/>
    </source>
</evidence>
<dbReference type="Pfam" id="PF00097">
    <property type="entry name" value="zf-C3HC4"/>
    <property type="match status" value="1"/>
</dbReference>
<dbReference type="GO" id="GO:0008270">
    <property type="term" value="F:zinc ion binding"/>
    <property type="evidence" value="ECO:0007669"/>
    <property type="project" value="UniProtKB-KW"/>
</dbReference>
<evidence type="ECO:0000313" key="15">
    <source>
        <dbReference type="EMBL" id="OAJ40045.1"/>
    </source>
</evidence>
<accession>A0A177WK04</accession>